<dbReference type="KEGG" id="ipc:IPA_06100"/>
<protein>
    <submittedName>
        <fullName evidence="1">Uncharacterized protein</fullName>
    </submittedName>
</protein>
<dbReference type="AlphaFoldDB" id="A0A977PLP3"/>
<dbReference type="EMBL" id="CP006868">
    <property type="protein sequence ID" value="UXD22545.1"/>
    <property type="molecule type" value="Genomic_DNA"/>
</dbReference>
<keyword evidence="2" id="KW-1185">Reference proteome</keyword>
<evidence type="ECO:0000313" key="1">
    <source>
        <dbReference type="EMBL" id="UXD22545.1"/>
    </source>
</evidence>
<proteinExistence type="predicted"/>
<evidence type="ECO:0000313" key="2">
    <source>
        <dbReference type="Proteomes" id="UP001063698"/>
    </source>
</evidence>
<reference evidence="1" key="1">
    <citation type="submission" date="2013-11" db="EMBL/GenBank/DDBJ databases">
        <title>Comparative genomics of Ignicoccus.</title>
        <authorList>
            <person name="Podar M."/>
        </authorList>
    </citation>
    <scope>NUCLEOTIDE SEQUENCE</scope>
    <source>
        <strain evidence="1">DSM 13166</strain>
    </source>
</reference>
<organism evidence="1 2">
    <name type="scientific">Ignicoccus pacificus DSM 13166</name>
    <dbReference type="NCBI Taxonomy" id="940294"/>
    <lineage>
        <taxon>Archaea</taxon>
        <taxon>Thermoproteota</taxon>
        <taxon>Thermoprotei</taxon>
        <taxon>Desulfurococcales</taxon>
        <taxon>Desulfurococcaceae</taxon>
        <taxon>Ignicoccus</taxon>
    </lineage>
</organism>
<gene>
    <name evidence="1" type="ORF">IPA_06100</name>
</gene>
<accession>A0A977PLP3</accession>
<name>A0A977PLP3_9CREN</name>
<sequence length="118" mass="13239">MFEKLPGASEAEGYWLGLPKLTPRDVVLIAIVRGAKEVNDILKLHDELASRGMVTIPSEEEIIRTLRELDAFGIIRLKGGKIELVDSEFSEEFKESLNFKVRLVNVVGKEEIQISTTN</sequence>
<dbReference type="Proteomes" id="UP001063698">
    <property type="component" value="Chromosome"/>
</dbReference>